<proteinExistence type="predicted"/>
<reference evidence="4" key="1">
    <citation type="journal article" date="2013" name="Nature">
        <title>Pan genome of the phytoplankton Emiliania underpins its global distribution.</title>
        <authorList>
            <person name="Read B.A."/>
            <person name="Kegel J."/>
            <person name="Klute M.J."/>
            <person name="Kuo A."/>
            <person name="Lefebvre S.C."/>
            <person name="Maumus F."/>
            <person name="Mayer C."/>
            <person name="Miller J."/>
            <person name="Monier A."/>
            <person name="Salamov A."/>
            <person name="Young J."/>
            <person name="Aguilar M."/>
            <person name="Claverie J.M."/>
            <person name="Frickenhaus S."/>
            <person name="Gonzalez K."/>
            <person name="Herman E.K."/>
            <person name="Lin Y.C."/>
            <person name="Napier J."/>
            <person name="Ogata H."/>
            <person name="Sarno A.F."/>
            <person name="Shmutz J."/>
            <person name="Schroeder D."/>
            <person name="de Vargas C."/>
            <person name="Verret F."/>
            <person name="von Dassow P."/>
            <person name="Valentin K."/>
            <person name="Van de Peer Y."/>
            <person name="Wheeler G."/>
            <person name="Dacks J.B."/>
            <person name="Delwiche C.F."/>
            <person name="Dyhrman S.T."/>
            <person name="Glockner G."/>
            <person name="John U."/>
            <person name="Richards T."/>
            <person name="Worden A.Z."/>
            <person name="Zhang X."/>
            <person name="Grigoriev I.V."/>
            <person name="Allen A.E."/>
            <person name="Bidle K."/>
            <person name="Borodovsky M."/>
            <person name="Bowler C."/>
            <person name="Brownlee C."/>
            <person name="Cock J.M."/>
            <person name="Elias M."/>
            <person name="Gladyshev V.N."/>
            <person name="Groth M."/>
            <person name="Guda C."/>
            <person name="Hadaegh A."/>
            <person name="Iglesias-Rodriguez M.D."/>
            <person name="Jenkins J."/>
            <person name="Jones B.M."/>
            <person name="Lawson T."/>
            <person name="Leese F."/>
            <person name="Lindquist E."/>
            <person name="Lobanov A."/>
            <person name="Lomsadze A."/>
            <person name="Malik S.B."/>
            <person name="Marsh M.E."/>
            <person name="Mackinder L."/>
            <person name="Mock T."/>
            <person name="Mueller-Roeber B."/>
            <person name="Pagarete A."/>
            <person name="Parker M."/>
            <person name="Probert I."/>
            <person name="Quesneville H."/>
            <person name="Raines C."/>
            <person name="Rensing S.A."/>
            <person name="Riano-Pachon D.M."/>
            <person name="Richier S."/>
            <person name="Rokitta S."/>
            <person name="Shiraiwa Y."/>
            <person name="Soanes D.M."/>
            <person name="van der Giezen M."/>
            <person name="Wahlund T.M."/>
            <person name="Williams B."/>
            <person name="Wilson W."/>
            <person name="Wolfe G."/>
            <person name="Wurch L.L."/>
        </authorList>
    </citation>
    <scope>NUCLEOTIDE SEQUENCE</scope>
</reference>
<accession>A0A0D3J4I2</accession>
<dbReference type="GeneID" id="19046418"/>
<dbReference type="RefSeq" id="XP_005770846.1">
    <property type="nucleotide sequence ID" value="XM_005770789.1"/>
</dbReference>
<evidence type="ECO:0000313" key="4">
    <source>
        <dbReference type="Proteomes" id="UP000013827"/>
    </source>
</evidence>
<feature type="compositionally biased region" description="Basic and acidic residues" evidence="1">
    <location>
        <begin position="236"/>
        <end position="246"/>
    </location>
</feature>
<feature type="region of interest" description="Disordered" evidence="1">
    <location>
        <begin position="157"/>
        <end position="207"/>
    </location>
</feature>
<dbReference type="InterPro" id="IPR000535">
    <property type="entry name" value="MSP_dom"/>
</dbReference>
<reference evidence="3" key="2">
    <citation type="submission" date="2024-10" db="UniProtKB">
        <authorList>
            <consortium name="EnsemblProtists"/>
        </authorList>
    </citation>
    <scope>IDENTIFICATION</scope>
</reference>
<dbReference type="EnsemblProtists" id="EOD18417">
    <property type="protein sequence ID" value="EOD18417"/>
    <property type="gene ID" value="EMIHUDRAFT_96137"/>
</dbReference>
<dbReference type="Gene3D" id="2.60.40.10">
    <property type="entry name" value="Immunoglobulins"/>
    <property type="match status" value="1"/>
</dbReference>
<evidence type="ECO:0000313" key="3">
    <source>
        <dbReference type="EnsemblProtists" id="EOD18417"/>
    </source>
</evidence>
<dbReference type="InterPro" id="IPR008962">
    <property type="entry name" value="PapD-like_sf"/>
</dbReference>
<protein>
    <recommendedName>
        <fullName evidence="2">MSP domain-containing protein</fullName>
    </recommendedName>
</protein>
<feature type="compositionally biased region" description="Low complexity" evidence="1">
    <location>
        <begin position="157"/>
        <end position="184"/>
    </location>
</feature>
<dbReference type="AlphaFoldDB" id="A0A0D3J4I2"/>
<evidence type="ECO:0000256" key="1">
    <source>
        <dbReference type="SAM" id="MobiDB-lite"/>
    </source>
</evidence>
<feature type="region of interest" description="Disordered" evidence="1">
    <location>
        <begin position="231"/>
        <end position="271"/>
    </location>
</feature>
<sequence length="391" mass="41411">MSLEAERPLPLSLSDASFTTSPALQLGSERSVSEMEFDMVAPALTATLLLANTSEVPLGYKAKTNAPRRWLVRPNIAAIPPGGTLRVSLSLLGPPGSLLAVSSLNEDRVLILSAPLEEEEVVEALEQRREIPSSLHEAAPAASVCRLSVRLLLQPPSALPSPRAGSSSSGSRPPSVADAPRAPAASPPSTPSPPPRRADASPPDATPGFAKLAVAERVARLQRAERARACRRPLRLRPDPRPDVCSKAHPPPHAGAADSGSGVDETSPPSAALPCTFSSPLAASGLGAGSAVLAEKAAAAGPDEEEEDEAAAARRERAVRWAVRLLPAARDGAAAEWVVWLARLFELFFAASDELEPWLKWKAYDVVWAALLLLLARRSRRIARLREVLDL</sequence>
<dbReference type="SUPFAM" id="SSF49354">
    <property type="entry name" value="PapD-like"/>
    <property type="match status" value="1"/>
</dbReference>
<keyword evidence="4" id="KW-1185">Reference proteome</keyword>
<dbReference type="PROSITE" id="PS50202">
    <property type="entry name" value="MSP"/>
    <property type="match status" value="1"/>
</dbReference>
<dbReference type="InterPro" id="IPR013783">
    <property type="entry name" value="Ig-like_fold"/>
</dbReference>
<dbReference type="HOGENOM" id="CLU_059474_0_0_1"/>
<dbReference type="PaxDb" id="2903-EOD18417"/>
<feature type="domain" description="MSP" evidence="2">
    <location>
        <begin position="17"/>
        <end position="154"/>
    </location>
</feature>
<name>A0A0D3J4I2_EMIH1</name>
<dbReference type="Proteomes" id="UP000013827">
    <property type="component" value="Unassembled WGS sequence"/>
</dbReference>
<evidence type="ECO:0000259" key="2">
    <source>
        <dbReference type="PROSITE" id="PS50202"/>
    </source>
</evidence>
<dbReference type="Pfam" id="PF00635">
    <property type="entry name" value="Motile_Sperm"/>
    <property type="match status" value="1"/>
</dbReference>
<feature type="compositionally biased region" description="Pro residues" evidence="1">
    <location>
        <begin position="185"/>
        <end position="195"/>
    </location>
</feature>
<dbReference type="KEGG" id="ehx:EMIHUDRAFT_96137"/>
<organism evidence="3 4">
    <name type="scientific">Emiliania huxleyi (strain CCMP1516)</name>
    <dbReference type="NCBI Taxonomy" id="280463"/>
    <lineage>
        <taxon>Eukaryota</taxon>
        <taxon>Haptista</taxon>
        <taxon>Haptophyta</taxon>
        <taxon>Prymnesiophyceae</taxon>
        <taxon>Isochrysidales</taxon>
        <taxon>Noelaerhabdaceae</taxon>
        <taxon>Emiliania</taxon>
    </lineage>
</organism>